<dbReference type="Proteomes" id="UP000021175">
    <property type="component" value="Unassembled WGS sequence"/>
</dbReference>
<gene>
    <name evidence="2" type="ORF">M119_0250</name>
</gene>
<name>A0AB73AS73_BACFG</name>
<dbReference type="CDD" id="cd04301">
    <property type="entry name" value="NAT_SF"/>
    <property type="match status" value="1"/>
</dbReference>
<dbReference type="InterPro" id="IPR016181">
    <property type="entry name" value="Acyl_CoA_acyltransferase"/>
</dbReference>
<dbReference type="AlphaFoldDB" id="A0AB73AS73"/>
<accession>A0AB73AS73</accession>
<dbReference type="PANTHER" id="PTHR43451:SF1">
    <property type="entry name" value="ACETYLTRANSFERASE"/>
    <property type="match status" value="1"/>
</dbReference>
<dbReference type="Pfam" id="PF13673">
    <property type="entry name" value="Acetyltransf_10"/>
    <property type="match status" value="1"/>
</dbReference>
<dbReference type="InterPro" id="IPR052564">
    <property type="entry name" value="N-acetyltrans/Recomb-assoc"/>
</dbReference>
<dbReference type="SUPFAM" id="SSF55729">
    <property type="entry name" value="Acyl-CoA N-acyltransferases (Nat)"/>
    <property type="match status" value="1"/>
</dbReference>
<protein>
    <submittedName>
        <fullName evidence="2">Acetyltransferase family protein</fullName>
    </submittedName>
</protein>
<proteinExistence type="predicted"/>
<dbReference type="PROSITE" id="PS51186">
    <property type="entry name" value="GNAT"/>
    <property type="match status" value="1"/>
</dbReference>
<feature type="domain" description="N-acetyltransferase" evidence="1">
    <location>
        <begin position="13"/>
        <end position="155"/>
    </location>
</feature>
<reference evidence="2 3" key="1">
    <citation type="submission" date="2014-02" db="EMBL/GenBank/DDBJ databases">
        <authorList>
            <person name="Sears C."/>
            <person name="Carroll K."/>
            <person name="Sack B.R."/>
            <person name="Qadri F."/>
            <person name="Myers L.L."/>
            <person name="Chung G.-T."/>
            <person name="Escheverria P."/>
            <person name="Fraser C.M."/>
            <person name="Sadzewicz L."/>
            <person name="Shefchek K.A."/>
            <person name="Tallon L."/>
            <person name="Das S.P."/>
            <person name="Daugherty S."/>
            <person name="Mongodin E.F."/>
        </authorList>
    </citation>
    <scope>NUCLEOTIDE SEQUENCE [LARGE SCALE GENOMIC DNA]</scope>
    <source>
        <strain evidence="2 3">3783N1-6</strain>
    </source>
</reference>
<dbReference type="InterPro" id="IPR000182">
    <property type="entry name" value="GNAT_dom"/>
</dbReference>
<evidence type="ECO:0000259" key="1">
    <source>
        <dbReference type="PROSITE" id="PS51186"/>
    </source>
</evidence>
<evidence type="ECO:0000313" key="2">
    <source>
        <dbReference type="EMBL" id="EYB11597.1"/>
    </source>
</evidence>
<sequence length="155" mass="17649">MEFLQVFNNKININIRQLNNSEYEKAIALALKVFIECGSADFDINGLQTFKSFIHNDELMNELCIFGAFDNETLIGIIGTKNGGSHISLFFIYPKFHRRGIGRQLFDSVYANQSQMQITVNSSSYAVKFYESLGFSKTSEEQETDGLKYTPMNKV</sequence>
<dbReference type="PANTHER" id="PTHR43451">
    <property type="entry name" value="ACETYLTRANSFERASE (GNAT) FAMILY PROTEIN"/>
    <property type="match status" value="1"/>
</dbReference>
<dbReference type="EMBL" id="JGEU01000029">
    <property type="protein sequence ID" value="EYB11597.1"/>
    <property type="molecule type" value="Genomic_DNA"/>
</dbReference>
<dbReference type="Gene3D" id="3.40.630.30">
    <property type="match status" value="1"/>
</dbReference>
<dbReference type="GO" id="GO:0016747">
    <property type="term" value="F:acyltransferase activity, transferring groups other than amino-acyl groups"/>
    <property type="evidence" value="ECO:0007669"/>
    <property type="project" value="InterPro"/>
</dbReference>
<evidence type="ECO:0000313" key="3">
    <source>
        <dbReference type="Proteomes" id="UP000021175"/>
    </source>
</evidence>
<organism evidence="2 3">
    <name type="scientific">Bacteroides fragilis str. 3783N1-6</name>
    <dbReference type="NCBI Taxonomy" id="1339310"/>
    <lineage>
        <taxon>Bacteria</taxon>
        <taxon>Pseudomonadati</taxon>
        <taxon>Bacteroidota</taxon>
        <taxon>Bacteroidia</taxon>
        <taxon>Bacteroidales</taxon>
        <taxon>Bacteroidaceae</taxon>
        <taxon>Bacteroides</taxon>
    </lineage>
</organism>
<comment type="caution">
    <text evidence="2">The sequence shown here is derived from an EMBL/GenBank/DDBJ whole genome shotgun (WGS) entry which is preliminary data.</text>
</comment>